<dbReference type="AlphaFoldDB" id="A0AAW0D016"/>
<feature type="compositionally biased region" description="Polar residues" evidence="1">
    <location>
        <begin position="63"/>
        <end position="72"/>
    </location>
</feature>
<evidence type="ECO:0000256" key="1">
    <source>
        <dbReference type="SAM" id="MobiDB-lite"/>
    </source>
</evidence>
<feature type="region of interest" description="Disordered" evidence="1">
    <location>
        <begin position="405"/>
        <end position="426"/>
    </location>
</feature>
<feature type="compositionally biased region" description="Low complexity" evidence="1">
    <location>
        <begin position="341"/>
        <end position="356"/>
    </location>
</feature>
<feature type="compositionally biased region" description="Basic and acidic residues" evidence="1">
    <location>
        <begin position="140"/>
        <end position="154"/>
    </location>
</feature>
<feature type="compositionally biased region" description="Polar residues" evidence="1">
    <location>
        <begin position="623"/>
        <end position="632"/>
    </location>
</feature>
<dbReference type="EMBL" id="JAYKXP010000025">
    <property type="protein sequence ID" value="KAK7045351.1"/>
    <property type="molecule type" value="Genomic_DNA"/>
</dbReference>
<evidence type="ECO:0000313" key="2">
    <source>
        <dbReference type="EMBL" id="KAK7045351.1"/>
    </source>
</evidence>
<feature type="compositionally biased region" description="Low complexity" evidence="1">
    <location>
        <begin position="364"/>
        <end position="380"/>
    </location>
</feature>
<accession>A0AAW0D016</accession>
<feature type="region of interest" description="Disordered" evidence="1">
    <location>
        <begin position="341"/>
        <end position="386"/>
    </location>
</feature>
<reference evidence="2 3" key="1">
    <citation type="submission" date="2024-01" db="EMBL/GenBank/DDBJ databases">
        <title>A draft genome for a cacao thread blight-causing isolate of Paramarasmius palmivorus.</title>
        <authorList>
            <person name="Baruah I.K."/>
            <person name="Bukari Y."/>
            <person name="Amoako-Attah I."/>
            <person name="Meinhardt L.W."/>
            <person name="Bailey B.A."/>
            <person name="Cohen S.P."/>
        </authorList>
    </citation>
    <scope>NUCLEOTIDE SEQUENCE [LARGE SCALE GENOMIC DNA]</scope>
    <source>
        <strain evidence="2 3">GH-12</strain>
    </source>
</reference>
<sequence>MPPAPSSLELSMASEVQGQDLLFESTDASTINALDTDEDSEEEWEEVQLQPTPLTPTHDAHRTTPTAESTPHPTVEVGEDEEDNDLLELELELEQGLAEIDTTTPSPEADEPGDNEAPSRSHSLAELTPPSPPKSTSTTDKSKVESTSNDDRAKASTPSSATESCRVKRARKNKEKKASLLPPTSQPKPDAVAPSVSASSSRVVKEAEIVSSSKTSTRPKTHHIKNQILGKRKNIASSDITFTKETVAQIVHHAVLLTFERGNDVPPIDERETWKKLLDAAVWRLYTHQIKDRKENREAMAVVQKYMQSDLTVLLDNPSLGLSQETIELCARKLRAQGVVPTPRNTAAPAPATPSANFARDTGSASMSPSTSQSSAPPSSGHMHATQRVQGMDRNFSFDMRDQRPCMLPDRVEGPPYRTRHVPPPPPRLQSELPPWIAHGPHSQPPVQRLQAGSLAPEPQNPAAFASVPMPHSYTPFPTLGYGSITNGHAFVPPAHGMNHPSTYQQPRMIPINSSMPGSTRRSPYPAQYAPVPLLQQHAGNPGARQAANYQQPRHIGPNLVPYSATHMSHNQDRRNFPSTANQYPRSARVQSSHRTSASGVTSQAGPSTRRQAQSPPVAPQEPQLSTVTAPRSGTEPMIIQFKLAGGEMREGKRRKY</sequence>
<gene>
    <name evidence="2" type="ORF">VNI00_007600</name>
</gene>
<name>A0AAW0D016_9AGAR</name>
<feature type="compositionally biased region" description="Acidic residues" evidence="1">
    <location>
        <begin position="77"/>
        <end position="93"/>
    </location>
</feature>
<comment type="caution">
    <text evidence="2">The sequence shown here is derived from an EMBL/GenBank/DDBJ whole genome shotgun (WGS) entry which is preliminary data.</text>
</comment>
<evidence type="ECO:0000313" key="3">
    <source>
        <dbReference type="Proteomes" id="UP001383192"/>
    </source>
</evidence>
<feature type="compositionally biased region" description="Polar residues" evidence="1">
    <location>
        <begin position="577"/>
        <end position="615"/>
    </location>
</feature>
<proteinExistence type="predicted"/>
<protein>
    <submittedName>
        <fullName evidence="2">Uncharacterized protein</fullName>
    </submittedName>
</protein>
<feature type="compositionally biased region" description="Low complexity" evidence="1">
    <location>
        <begin position="191"/>
        <end position="201"/>
    </location>
</feature>
<feature type="compositionally biased region" description="Acidic residues" evidence="1">
    <location>
        <begin position="35"/>
        <end position="46"/>
    </location>
</feature>
<dbReference type="Proteomes" id="UP001383192">
    <property type="component" value="Unassembled WGS sequence"/>
</dbReference>
<keyword evidence="3" id="KW-1185">Reference proteome</keyword>
<organism evidence="2 3">
    <name type="scientific">Paramarasmius palmivorus</name>
    <dbReference type="NCBI Taxonomy" id="297713"/>
    <lineage>
        <taxon>Eukaryota</taxon>
        <taxon>Fungi</taxon>
        <taxon>Dikarya</taxon>
        <taxon>Basidiomycota</taxon>
        <taxon>Agaricomycotina</taxon>
        <taxon>Agaricomycetes</taxon>
        <taxon>Agaricomycetidae</taxon>
        <taxon>Agaricales</taxon>
        <taxon>Marasmiineae</taxon>
        <taxon>Marasmiaceae</taxon>
        <taxon>Paramarasmius</taxon>
    </lineage>
</organism>
<feature type="region of interest" description="Disordered" evidence="1">
    <location>
        <begin position="554"/>
        <end position="637"/>
    </location>
</feature>
<feature type="region of interest" description="Disordered" evidence="1">
    <location>
        <begin position="34"/>
        <end position="201"/>
    </location>
</feature>